<evidence type="ECO:0000313" key="2">
    <source>
        <dbReference type="Proteomes" id="UP000197361"/>
    </source>
</evidence>
<sequence length="440" mass="46630">MTVQFEHDRIAQLLLEHDIGTDVDLARARLEGGQVQLSIDAAAAATQWGQAAALAIAATASRMFRGGVFIGGLDPVPVIVGSHVGAPLMRALEAAGCRSRNIPAKPYRLHIGSHPQSAADLYLTVSGWRAHVAPYPAQSEGKGNVIAGAAAGALAVSEAFRRHILGDLLAGRQPLTLSLWDPAAPEIDPGDITRLPASLWLLGLGNLGQATMFLLELLPFADRRLTHLLVQDRDRVGEENRLTQILTEPAWIGHRKARMLGAYADRLGFETRICERSFGASSRPEDGEPRVALAGVDNLDARRLAADGRFDLVIDAGLGSSAEEIFDLRLHAFPGRMTPQTAWPDVTGPTEAALNPGLEKLVVEGRLPQCGALAIAGQSLGVPSTAVVAAALQVGQLCRALASGTYCDFVDLTLRNPKAVVATSAMLPDNVSLPSVMPRP</sequence>
<proteinExistence type="predicted"/>
<evidence type="ECO:0000313" key="1">
    <source>
        <dbReference type="EMBL" id="OWQ98995.1"/>
    </source>
</evidence>
<dbReference type="RefSeq" id="WP_088439646.1">
    <property type="nucleotide sequence ID" value="NZ_BMMC01000018.1"/>
</dbReference>
<dbReference type="Proteomes" id="UP000197361">
    <property type="component" value="Unassembled WGS sequence"/>
</dbReference>
<evidence type="ECO:0008006" key="3">
    <source>
        <dbReference type="Google" id="ProtNLM"/>
    </source>
</evidence>
<reference evidence="1 2" key="1">
    <citation type="journal article" date="2010" name="Int. J. Syst. Evol. Microbiol.">
        <title>Sphingopyxis bauzanensis sp. nov., a psychrophilic bacterium isolated from soil.</title>
        <authorList>
            <person name="Zhang D.C."/>
            <person name="Liu H.C."/>
            <person name="Xin Y.H."/>
            <person name="Zhou Y.G."/>
            <person name="Schinner F."/>
            <person name="Margesin R."/>
        </authorList>
    </citation>
    <scope>NUCLEOTIDE SEQUENCE [LARGE SCALE GENOMIC DNA]</scope>
    <source>
        <strain evidence="1 2">DSM 22271</strain>
    </source>
</reference>
<organism evidence="1 2">
    <name type="scientific">Sphingopyxis bauzanensis</name>
    <dbReference type="NCBI Taxonomy" id="651663"/>
    <lineage>
        <taxon>Bacteria</taxon>
        <taxon>Pseudomonadati</taxon>
        <taxon>Pseudomonadota</taxon>
        <taxon>Alphaproteobacteria</taxon>
        <taxon>Sphingomonadales</taxon>
        <taxon>Sphingomonadaceae</taxon>
        <taxon>Sphingopyxis</taxon>
    </lineage>
</organism>
<name>A0A246K0F2_9SPHN</name>
<dbReference type="AlphaFoldDB" id="A0A246K0F2"/>
<dbReference type="EMBL" id="NISK01000001">
    <property type="protein sequence ID" value="OWQ98995.1"/>
    <property type="molecule type" value="Genomic_DNA"/>
</dbReference>
<protein>
    <recommendedName>
        <fullName evidence="3">Thiamine biosynthesis protein ThiF</fullName>
    </recommendedName>
</protein>
<dbReference type="OrthoDB" id="1489124at2"/>
<gene>
    <name evidence="1" type="ORF">CDQ92_02120</name>
</gene>
<comment type="caution">
    <text evidence="1">The sequence shown here is derived from an EMBL/GenBank/DDBJ whole genome shotgun (WGS) entry which is preliminary data.</text>
</comment>
<accession>A0A246K0F2</accession>
<keyword evidence="2" id="KW-1185">Reference proteome</keyword>